<proteinExistence type="predicted"/>
<evidence type="ECO:0000313" key="1">
    <source>
        <dbReference type="EMBL" id="SLM49412.1"/>
    </source>
</evidence>
<dbReference type="EMBL" id="LT828648">
    <property type="protein sequence ID" value="SLM49412.1"/>
    <property type="molecule type" value="Genomic_DNA"/>
</dbReference>
<evidence type="ECO:0000313" key="2">
    <source>
        <dbReference type="Proteomes" id="UP000192042"/>
    </source>
</evidence>
<dbReference type="KEGG" id="nja:NSJP_3245"/>
<gene>
    <name evidence="1" type="ORF">NSJP_3245</name>
</gene>
<reference evidence="1 2" key="1">
    <citation type="submission" date="2017-03" db="EMBL/GenBank/DDBJ databases">
        <authorList>
            <person name="Afonso C.L."/>
            <person name="Miller P.J."/>
            <person name="Scott M.A."/>
            <person name="Spackman E."/>
            <person name="Goraichik I."/>
            <person name="Dimitrov K.M."/>
            <person name="Suarez D.L."/>
            <person name="Swayne D.E."/>
        </authorList>
    </citation>
    <scope>NUCLEOTIDE SEQUENCE [LARGE SCALE GENOMIC DNA]</scope>
    <source>
        <strain evidence="1">Genome sequencing of Nitrospira japonica strain NJ11</strain>
    </source>
</reference>
<dbReference type="Proteomes" id="UP000192042">
    <property type="component" value="Chromosome I"/>
</dbReference>
<dbReference type="AlphaFoldDB" id="A0A1W1I8R7"/>
<keyword evidence="2" id="KW-1185">Reference proteome</keyword>
<organism evidence="1 2">
    <name type="scientific">Nitrospira japonica</name>
    <dbReference type="NCBI Taxonomy" id="1325564"/>
    <lineage>
        <taxon>Bacteria</taxon>
        <taxon>Pseudomonadati</taxon>
        <taxon>Nitrospirota</taxon>
        <taxon>Nitrospiria</taxon>
        <taxon>Nitrospirales</taxon>
        <taxon>Nitrospiraceae</taxon>
        <taxon>Nitrospira</taxon>
    </lineage>
</organism>
<accession>A0A1W1I8R7</accession>
<protein>
    <submittedName>
        <fullName evidence="1">Uncharacterized protein</fullName>
    </submittedName>
</protein>
<dbReference type="RefSeq" id="WP_155970268.1">
    <property type="nucleotide sequence ID" value="NZ_LT828648.1"/>
</dbReference>
<name>A0A1W1I8R7_9BACT</name>
<sequence length="129" mass="15014">MDQESLIQIQRIIGAATESLRTDIAEAQRNTGALREELQLVADSLRTDIMESRRQTGILTEGLRHELQLVAESFQLHVSQFHAEERSHMDEQFRETRALVQLSYGQIQERVERLEHRFRTIEQHIGPLP</sequence>